<evidence type="ECO:0000313" key="2">
    <source>
        <dbReference type="Proteomes" id="UP000257109"/>
    </source>
</evidence>
<gene>
    <name evidence="1" type="ORF">CR513_00936</name>
</gene>
<accession>A0A371IG66</accession>
<keyword evidence="2" id="KW-1185">Reference proteome</keyword>
<sequence>MICVLVVIGPVDSIGRPGCCLFVQSERETARQRFVCMGPNNEASWANISRVHTRTLALIVGQGKNQSQRQKGEETVKSNKLMQCRSPRTKPAPLMKEKRRQLCAVASLQAHSDEQLRLSAEAKQRQEEPKERYRLAEECHVEAMKMADQRDQREEELCRQIAVLRDASGNDQTMHEESPTQPLWGKPFYKEINETPIPLNFREVVVEPFDGSQDPYAHLQAFQTQMYISGGNGKLSYKLFLGTLRGVAM</sequence>
<organism evidence="1 2">
    <name type="scientific">Mucuna pruriens</name>
    <name type="common">Velvet bean</name>
    <name type="synonym">Dolichos pruriens</name>
    <dbReference type="NCBI Taxonomy" id="157652"/>
    <lineage>
        <taxon>Eukaryota</taxon>
        <taxon>Viridiplantae</taxon>
        <taxon>Streptophyta</taxon>
        <taxon>Embryophyta</taxon>
        <taxon>Tracheophyta</taxon>
        <taxon>Spermatophyta</taxon>
        <taxon>Magnoliopsida</taxon>
        <taxon>eudicotyledons</taxon>
        <taxon>Gunneridae</taxon>
        <taxon>Pentapetalae</taxon>
        <taxon>rosids</taxon>
        <taxon>fabids</taxon>
        <taxon>Fabales</taxon>
        <taxon>Fabaceae</taxon>
        <taxon>Papilionoideae</taxon>
        <taxon>50 kb inversion clade</taxon>
        <taxon>NPAAA clade</taxon>
        <taxon>indigoferoid/millettioid clade</taxon>
        <taxon>Phaseoleae</taxon>
        <taxon>Mucuna</taxon>
    </lineage>
</organism>
<dbReference type="AlphaFoldDB" id="A0A371IG66"/>
<dbReference type="OrthoDB" id="1740536at2759"/>
<evidence type="ECO:0000313" key="1">
    <source>
        <dbReference type="EMBL" id="RDY14057.1"/>
    </source>
</evidence>
<proteinExistence type="predicted"/>
<feature type="non-terminal residue" evidence="1">
    <location>
        <position position="1"/>
    </location>
</feature>
<reference evidence="1" key="1">
    <citation type="submission" date="2018-05" db="EMBL/GenBank/DDBJ databases">
        <title>Draft genome of Mucuna pruriens seed.</title>
        <authorList>
            <person name="Nnadi N.E."/>
            <person name="Vos R."/>
            <person name="Hasami M.H."/>
            <person name="Devisetty U.K."/>
            <person name="Aguiy J.C."/>
        </authorList>
    </citation>
    <scope>NUCLEOTIDE SEQUENCE [LARGE SCALE GENOMIC DNA]</scope>
    <source>
        <strain evidence="1">JCA_2017</strain>
    </source>
</reference>
<dbReference type="Proteomes" id="UP000257109">
    <property type="component" value="Unassembled WGS sequence"/>
</dbReference>
<name>A0A371IG66_MUCPR</name>
<protein>
    <submittedName>
        <fullName evidence="1">Uncharacterized protein</fullName>
    </submittedName>
</protein>
<comment type="caution">
    <text evidence="1">The sequence shown here is derived from an EMBL/GenBank/DDBJ whole genome shotgun (WGS) entry which is preliminary data.</text>
</comment>
<dbReference type="EMBL" id="QJKJ01000144">
    <property type="protein sequence ID" value="RDY14057.1"/>
    <property type="molecule type" value="Genomic_DNA"/>
</dbReference>